<evidence type="ECO:0000313" key="3">
    <source>
        <dbReference type="Proteomes" id="UP001383192"/>
    </source>
</evidence>
<dbReference type="AlphaFoldDB" id="A0AAW0CRB7"/>
<evidence type="ECO:0000313" key="2">
    <source>
        <dbReference type="EMBL" id="KAK7041689.1"/>
    </source>
</evidence>
<dbReference type="Proteomes" id="UP001383192">
    <property type="component" value="Unassembled WGS sequence"/>
</dbReference>
<protein>
    <submittedName>
        <fullName evidence="2">Uncharacterized protein</fullName>
    </submittedName>
</protein>
<organism evidence="2 3">
    <name type="scientific">Paramarasmius palmivorus</name>
    <dbReference type="NCBI Taxonomy" id="297713"/>
    <lineage>
        <taxon>Eukaryota</taxon>
        <taxon>Fungi</taxon>
        <taxon>Dikarya</taxon>
        <taxon>Basidiomycota</taxon>
        <taxon>Agaricomycotina</taxon>
        <taxon>Agaricomycetes</taxon>
        <taxon>Agaricomycetidae</taxon>
        <taxon>Agaricales</taxon>
        <taxon>Marasmiineae</taxon>
        <taxon>Marasmiaceae</taxon>
        <taxon>Paramarasmius</taxon>
    </lineage>
</organism>
<evidence type="ECO:0000256" key="1">
    <source>
        <dbReference type="SAM" id="MobiDB-lite"/>
    </source>
</evidence>
<feature type="region of interest" description="Disordered" evidence="1">
    <location>
        <begin position="53"/>
        <end position="78"/>
    </location>
</feature>
<keyword evidence="3" id="KW-1185">Reference proteome</keyword>
<dbReference type="EMBL" id="JAYKXP010000032">
    <property type="protein sequence ID" value="KAK7041689.1"/>
    <property type="molecule type" value="Genomic_DNA"/>
</dbReference>
<proteinExistence type="predicted"/>
<name>A0AAW0CRB7_9AGAR</name>
<accession>A0AAW0CRB7</accession>
<sequence length="551" mass="60914">MSDEIAQDEEDAEDYDLEAIEHRTRIRDDDEATLVGTHRGPAVTEDSVVFEIGDDDDEQTPRRVPKLSGEQVRDGEDERKGLMTSPATLTVPHRIPHLQPPKPLKNRSDMKFTSVFASIGKKLLKKAGRVKPESVINEQEQDATFGPVDVVDSGSPIIPELSFGEHIGIDVDAWMPGAFDASVTETKESYPTIPSLTTDSETVSPSSQPSVVGTIDTAASSFSRSEPISFGCANSDALDLQSPRCVEDRYVSLMSLVECYEDCEVVAVSSDAEKATENKCRSVQEVLDSPHLDDLDDYRNVKIPESSAIYSVPYTQTVSRVAASQVCYTNTILLMARQSQFYQTNFVLNGTRSPMLMPESVHEDRFAQAYPKSVSPNHYYPQHRPLDISLPEPFCLVHKDPFAQAHPTQYLRTNTIPNRDLSILVHLNHSASTVSSTLAQSRSRQTIIALVTNFNKSVYPYNLAQVSAAALISDAGTKVGSRRLFCSSPPTSVSLNHSHARQRPLEISFHVPFRLESRFRQTIIALSGTQFDFSKSVCPYDLAQTLSLAPT</sequence>
<comment type="caution">
    <text evidence="2">The sequence shown here is derived from an EMBL/GenBank/DDBJ whole genome shotgun (WGS) entry which is preliminary data.</text>
</comment>
<reference evidence="2 3" key="1">
    <citation type="submission" date="2024-01" db="EMBL/GenBank/DDBJ databases">
        <title>A draft genome for a cacao thread blight-causing isolate of Paramarasmius palmivorus.</title>
        <authorList>
            <person name="Baruah I.K."/>
            <person name="Bukari Y."/>
            <person name="Amoako-Attah I."/>
            <person name="Meinhardt L.W."/>
            <person name="Bailey B.A."/>
            <person name="Cohen S.P."/>
        </authorList>
    </citation>
    <scope>NUCLEOTIDE SEQUENCE [LARGE SCALE GENOMIC DNA]</scope>
    <source>
        <strain evidence="2 3">GH-12</strain>
    </source>
</reference>
<gene>
    <name evidence="2" type="ORF">VNI00_008978</name>
</gene>